<keyword evidence="2" id="KW-1185">Reference proteome</keyword>
<sequence>MVCEAVLHERVRHVETEEVKRVLERDRHIHHVQHHIQPVIAREFLPEETREIVHPLTNVLEIHANKGEDTTFFDTQVHEHRDTLVHGEKERMILDKGVTVKEHVHHHVHHIIQPIIEKETIQRRSTSTVIPIHEVTHEAPVVHSSQTHDPVPIEHFLERGGRLRDAIGPDEVGSRVLHSGTCSREIDGVADTLAKELKLGDIVVCVF</sequence>
<dbReference type="PANTHER" id="PTHR38703:SF1">
    <property type="entry name" value="ALLERGEN"/>
    <property type="match status" value="1"/>
</dbReference>
<accession>A0A9P5XC82</accession>
<dbReference type="PANTHER" id="PTHR38703">
    <property type="entry name" value="CHROMOSOME 8, WHOLE GENOME SHOTGUN SEQUENCE"/>
    <property type="match status" value="1"/>
</dbReference>
<dbReference type="AlphaFoldDB" id="A0A9P5XC82"/>
<protein>
    <recommendedName>
        <fullName evidence="3">Allergen</fullName>
    </recommendedName>
</protein>
<reference evidence="1" key="1">
    <citation type="submission" date="2020-11" db="EMBL/GenBank/DDBJ databases">
        <authorList>
            <consortium name="DOE Joint Genome Institute"/>
            <person name="Ahrendt S."/>
            <person name="Riley R."/>
            <person name="Andreopoulos W."/>
            <person name="Labutti K."/>
            <person name="Pangilinan J."/>
            <person name="Ruiz-Duenas F.J."/>
            <person name="Barrasa J.M."/>
            <person name="Sanchez-Garcia M."/>
            <person name="Camarero S."/>
            <person name="Miyauchi S."/>
            <person name="Serrano A."/>
            <person name="Linde D."/>
            <person name="Babiker R."/>
            <person name="Drula E."/>
            <person name="Ayuso-Fernandez I."/>
            <person name="Pacheco R."/>
            <person name="Padilla G."/>
            <person name="Ferreira P."/>
            <person name="Barriuso J."/>
            <person name="Kellner H."/>
            <person name="Castanera R."/>
            <person name="Alfaro M."/>
            <person name="Ramirez L."/>
            <person name="Pisabarro A.G."/>
            <person name="Kuo A."/>
            <person name="Tritt A."/>
            <person name="Lipzen A."/>
            <person name="He G."/>
            <person name="Yan M."/>
            <person name="Ng V."/>
            <person name="Cullen D."/>
            <person name="Martin F."/>
            <person name="Rosso M.-N."/>
            <person name="Henrissat B."/>
            <person name="Hibbett D."/>
            <person name="Martinez A.T."/>
            <person name="Grigoriev I.V."/>
        </authorList>
    </citation>
    <scope>NUCLEOTIDE SEQUENCE</scope>
    <source>
        <strain evidence="1">MF-IS2</strain>
    </source>
</reference>
<dbReference type="OrthoDB" id="2118965at2759"/>
<evidence type="ECO:0008006" key="3">
    <source>
        <dbReference type="Google" id="ProtNLM"/>
    </source>
</evidence>
<comment type="caution">
    <text evidence="1">The sequence shown here is derived from an EMBL/GenBank/DDBJ whole genome shotgun (WGS) entry which is preliminary data.</text>
</comment>
<evidence type="ECO:0000313" key="2">
    <source>
        <dbReference type="Proteomes" id="UP000807342"/>
    </source>
</evidence>
<name>A0A9P5XC82_9AGAR</name>
<proteinExistence type="predicted"/>
<organism evidence="1 2">
    <name type="scientific">Macrolepiota fuliginosa MF-IS2</name>
    <dbReference type="NCBI Taxonomy" id="1400762"/>
    <lineage>
        <taxon>Eukaryota</taxon>
        <taxon>Fungi</taxon>
        <taxon>Dikarya</taxon>
        <taxon>Basidiomycota</taxon>
        <taxon>Agaricomycotina</taxon>
        <taxon>Agaricomycetes</taxon>
        <taxon>Agaricomycetidae</taxon>
        <taxon>Agaricales</taxon>
        <taxon>Agaricineae</taxon>
        <taxon>Agaricaceae</taxon>
        <taxon>Macrolepiota</taxon>
    </lineage>
</organism>
<evidence type="ECO:0000313" key="1">
    <source>
        <dbReference type="EMBL" id="KAF9447644.1"/>
    </source>
</evidence>
<dbReference type="EMBL" id="MU151191">
    <property type="protein sequence ID" value="KAF9447644.1"/>
    <property type="molecule type" value="Genomic_DNA"/>
</dbReference>
<dbReference type="Proteomes" id="UP000807342">
    <property type="component" value="Unassembled WGS sequence"/>
</dbReference>
<gene>
    <name evidence="1" type="ORF">P691DRAFT_671079</name>
</gene>